<reference evidence="1 2" key="1">
    <citation type="submission" date="2023-07" db="EMBL/GenBank/DDBJ databases">
        <title>Genomic Encyclopedia of Type Strains, Phase IV (KMG-IV): sequencing the most valuable type-strain genomes for metagenomic binning, comparative biology and taxonomic classification.</title>
        <authorList>
            <person name="Goeker M."/>
        </authorList>
    </citation>
    <scope>NUCLEOTIDE SEQUENCE [LARGE SCALE GENOMIC DNA]</scope>
    <source>
        <strain evidence="1 2">DSM 11549</strain>
    </source>
</reference>
<dbReference type="Proteomes" id="UP001230253">
    <property type="component" value="Unassembled WGS sequence"/>
</dbReference>
<sequence>MMRLTRVSERFPGKVQACRKIGRFRDSVSGWFGRFGARL</sequence>
<dbReference type="EMBL" id="JAUSUK010000002">
    <property type="protein sequence ID" value="MDQ0326427.1"/>
    <property type="molecule type" value="Genomic_DNA"/>
</dbReference>
<accession>A0ABU0C7C8</accession>
<evidence type="ECO:0000313" key="1">
    <source>
        <dbReference type="EMBL" id="MDQ0326427.1"/>
    </source>
</evidence>
<evidence type="ECO:0000313" key="2">
    <source>
        <dbReference type="Proteomes" id="UP001230253"/>
    </source>
</evidence>
<name>A0ABU0C7C8_9BRAD</name>
<comment type="caution">
    <text evidence="1">The sequence shown here is derived from an EMBL/GenBank/DDBJ whole genome shotgun (WGS) entry which is preliminary data.</text>
</comment>
<organism evidence="1 2">
    <name type="scientific">Rhodopseudomonas julia</name>
    <dbReference type="NCBI Taxonomy" id="200617"/>
    <lineage>
        <taxon>Bacteria</taxon>
        <taxon>Pseudomonadati</taxon>
        <taxon>Pseudomonadota</taxon>
        <taxon>Alphaproteobacteria</taxon>
        <taxon>Hyphomicrobiales</taxon>
        <taxon>Nitrobacteraceae</taxon>
        <taxon>Rhodopseudomonas</taxon>
    </lineage>
</organism>
<keyword evidence="2" id="KW-1185">Reference proteome</keyword>
<protein>
    <recommendedName>
        <fullName evidence="3">Transposase</fullName>
    </recommendedName>
</protein>
<proteinExistence type="predicted"/>
<evidence type="ECO:0008006" key="3">
    <source>
        <dbReference type="Google" id="ProtNLM"/>
    </source>
</evidence>
<gene>
    <name evidence="1" type="ORF">J2R99_002296</name>
</gene>